<dbReference type="Pfam" id="PF12937">
    <property type="entry name" value="F-box-like"/>
    <property type="match status" value="1"/>
</dbReference>
<dbReference type="InParanoid" id="J0WKE6"/>
<dbReference type="InterPro" id="IPR036047">
    <property type="entry name" value="F-box-like_dom_sf"/>
</dbReference>
<dbReference type="SMART" id="SM00256">
    <property type="entry name" value="FBOX"/>
    <property type="match status" value="1"/>
</dbReference>
<dbReference type="Gene3D" id="1.20.1280.50">
    <property type="match status" value="1"/>
</dbReference>
<dbReference type="AlphaFoldDB" id="J0WKE6"/>
<feature type="domain" description="F-box" evidence="1">
    <location>
        <begin position="17"/>
        <end position="58"/>
    </location>
</feature>
<dbReference type="Gene3D" id="3.80.10.10">
    <property type="entry name" value="Ribonuclease Inhibitor"/>
    <property type="match status" value="1"/>
</dbReference>
<keyword evidence="3" id="KW-1185">Reference proteome</keyword>
<dbReference type="eggNOG" id="ENOG502TMMG">
    <property type="taxonomic scope" value="Eukaryota"/>
</dbReference>
<evidence type="ECO:0000259" key="1">
    <source>
        <dbReference type="PROSITE" id="PS50181"/>
    </source>
</evidence>
<dbReference type="InterPro" id="IPR032675">
    <property type="entry name" value="LRR_dom_sf"/>
</dbReference>
<sequence length="469" mass="52713">MPVEPPMTVALGIEEIMPVELVARCLDFLDLDDILRIMSVNKRWTDVARDHPTYWRDLALDYIQSREPHHVQLFRLRLSRSRGRPVKISLQYFPDEPGERDILPDLSHHLDHIQVLDYTTYDDEMVDAVLEALAYPAPILRDLKLSMNTVGPNREVRADFLAGSAPLLRSALFGSLDLPIPIPACLRDIERLTVLSAAISDIFQSCQRLRELHLYHAVTLHPAFLDKRSWNNIQVLCIDSGEIARTWHSIGLPVSQVPKLVVRMVYTSMLGPPETEASLSALSTHMAGGIGVHVSQTFPGLLWIDLRGTSEHTLHLNHSAMLVDREPPNSEFKIPYPGNDLAAGFCDRVLYLSVALEIWEFALCLGDLPVMENLVLLIKDGGTPENLGLLSCPRLKRLILRKSGTTSDPIAVALAPFAEFARSALPDAPFPLLLQLEHVELLRDQDIERESATFRSMSSLQPRGDHRWL</sequence>
<dbReference type="InterPro" id="IPR001810">
    <property type="entry name" value="F-box_dom"/>
</dbReference>
<reference evidence="3" key="1">
    <citation type="journal article" date="2012" name="Science">
        <title>The Paleozoic origin of enzymatic lignin decomposition reconstructed from 31 fungal genomes.</title>
        <authorList>
            <person name="Floudas D."/>
            <person name="Binder M."/>
            <person name="Riley R."/>
            <person name="Barry K."/>
            <person name="Blanchette R.A."/>
            <person name="Henrissat B."/>
            <person name="Martinez A.T."/>
            <person name="Otillar R."/>
            <person name="Spatafora J.W."/>
            <person name="Yadav J.S."/>
            <person name="Aerts A."/>
            <person name="Benoit I."/>
            <person name="Boyd A."/>
            <person name="Carlson A."/>
            <person name="Copeland A."/>
            <person name="Coutinho P.M."/>
            <person name="de Vries R.P."/>
            <person name="Ferreira P."/>
            <person name="Findley K."/>
            <person name="Foster B."/>
            <person name="Gaskell J."/>
            <person name="Glotzer D."/>
            <person name="Gorecki P."/>
            <person name="Heitman J."/>
            <person name="Hesse C."/>
            <person name="Hori C."/>
            <person name="Igarashi K."/>
            <person name="Jurgens J.A."/>
            <person name="Kallen N."/>
            <person name="Kersten P."/>
            <person name="Kohler A."/>
            <person name="Kuees U."/>
            <person name="Kumar T.K.A."/>
            <person name="Kuo A."/>
            <person name="LaButti K."/>
            <person name="Larrondo L.F."/>
            <person name="Lindquist E."/>
            <person name="Ling A."/>
            <person name="Lombard V."/>
            <person name="Lucas S."/>
            <person name="Lundell T."/>
            <person name="Martin R."/>
            <person name="McLaughlin D.J."/>
            <person name="Morgenstern I."/>
            <person name="Morin E."/>
            <person name="Murat C."/>
            <person name="Nagy L.G."/>
            <person name="Nolan M."/>
            <person name="Ohm R.A."/>
            <person name="Patyshakuliyeva A."/>
            <person name="Rokas A."/>
            <person name="Ruiz-Duenas F.J."/>
            <person name="Sabat G."/>
            <person name="Salamov A."/>
            <person name="Samejima M."/>
            <person name="Schmutz J."/>
            <person name="Slot J.C."/>
            <person name="St John F."/>
            <person name="Stenlid J."/>
            <person name="Sun H."/>
            <person name="Sun S."/>
            <person name="Syed K."/>
            <person name="Tsang A."/>
            <person name="Wiebenga A."/>
            <person name="Young D."/>
            <person name="Pisabarro A."/>
            <person name="Eastwood D.C."/>
            <person name="Martin F."/>
            <person name="Cullen D."/>
            <person name="Grigoriev I.V."/>
            <person name="Hibbett D.S."/>
        </authorList>
    </citation>
    <scope>NUCLEOTIDE SEQUENCE [LARGE SCALE GENOMIC DNA]</scope>
    <source>
        <strain evidence="3">TFB10046</strain>
    </source>
</reference>
<dbReference type="Proteomes" id="UP000006514">
    <property type="component" value="Unassembled WGS sequence"/>
</dbReference>
<protein>
    <recommendedName>
        <fullName evidence="1">F-box domain-containing protein</fullName>
    </recommendedName>
</protein>
<dbReference type="SUPFAM" id="SSF81383">
    <property type="entry name" value="F-box domain"/>
    <property type="match status" value="1"/>
</dbReference>
<dbReference type="PANTHER" id="PTHR38926">
    <property type="entry name" value="F-BOX DOMAIN CONTAINING PROTEIN, EXPRESSED"/>
    <property type="match status" value="1"/>
</dbReference>
<dbReference type="PROSITE" id="PS50181">
    <property type="entry name" value="FBOX"/>
    <property type="match status" value="1"/>
</dbReference>
<evidence type="ECO:0000313" key="2">
    <source>
        <dbReference type="EMBL" id="EJD32778.1"/>
    </source>
</evidence>
<dbReference type="EMBL" id="JH688660">
    <property type="protein sequence ID" value="EJD32778.1"/>
    <property type="molecule type" value="Genomic_DNA"/>
</dbReference>
<accession>J0WKE6</accession>
<dbReference type="KEGG" id="adl:AURDEDRAFT_132001"/>
<name>J0WKE6_AURST</name>
<organism evidence="2 3">
    <name type="scientific">Auricularia subglabra (strain TFB-10046 / SS5)</name>
    <name type="common">White-rot fungus</name>
    <name type="synonym">Auricularia delicata (strain TFB10046)</name>
    <dbReference type="NCBI Taxonomy" id="717982"/>
    <lineage>
        <taxon>Eukaryota</taxon>
        <taxon>Fungi</taxon>
        <taxon>Dikarya</taxon>
        <taxon>Basidiomycota</taxon>
        <taxon>Agaricomycotina</taxon>
        <taxon>Agaricomycetes</taxon>
        <taxon>Auriculariales</taxon>
        <taxon>Auriculariaceae</taxon>
        <taxon>Auricularia</taxon>
    </lineage>
</organism>
<proteinExistence type="predicted"/>
<evidence type="ECO:0000313" key="3">
    <source>
        <dbReference type="Proteomes" id="UP000006514"/>
    </source>
</evidence>
<gene>
    <name evidence="2" type="ORF">AURDEDRAFT_132001</name>
</gene>
<dbReference type="PANTHER" id="PTHR38926:SF5">
    <property type="entry name" value="F-BOX AND LEUCINE-RICH REPEAT PROTEIN 6"/>
    <property type="match status" value="1"/>
</dbReference>
<dbReference type="SUPFAM" id="SSF52047">
    <property type="entry name" value="RNI-like"/>
    <property type="match status" value="1"/>
</dbReference>